<keyword evidence="1" id="KW-0285">Flavoprotein</keyword>
<dbReference type="Proteomes" id="UP000308133">
    <property type="component" value="Unassembled WGS sequence"/>
</dbReference>
<accession>A0A4U7BFP6</accession>
<dbReference type="PANTHER" id="PTHR46865:SF7">
    <property type="entry name" value="MONOOXYGENASE, PUTATIVE (AFU_ORTHOLOGUE AFUA_8G07040)-RELATED"/>
    <property type="match status" value="1"/>
</dbReference>
<sequence>MAKQLNILVSGAGIGGPVLAYWLHKAGHKVTVVERDAQLRTTGQSVDIREAAVEVIRQMGLESKIKDTSTHEAGVAFVDPKDKVRALFKATGSTEVQSFTSEFEVFRGDLAKIFFETTKDKATYVWGEYITSIDQDDNGAYVEFANGKDAARYDLVIAADGLGSKVRAMVFNTSTREHIWSLDTFAAYFTINKDLLNGDQYSRWYNAPGGRCILLRPDPQRRTRAHLFVINHGDQAQLETYRAAYQRGMPAVKELFTEEFKDAGWLTPEILASAPDAKDFYGSEIAQIRTETLYKGRVALVGDAGYCPTPFTGMGTSLAIIGAYVLAGEISKDAEDVTGALQRYEDIMHPYARKIQQFPRSMPKLANPMSAWGIKVQLAILGLVSWLKVDVFANWLQGFSIFQGQKWKLPEYRWVDSGAAQTVG</sequence>
<dbReference type="SUPFAM" id="SSF51905">
    <property type="entry name" value="FAD/NAD(P)-binding domain"/>
    <property type="match status" value="1"/>
</dbReference>
<dbReference type="Gene3D" id="3.30.9.10">
    <property type="entry name" value="D-Amino Acid Oxidase, subunit A, domain 2"/>
    <property type="match status" value="1"/>
</dbReference>
<proteinExistence type="predicted"/>
<evidence type="ECO:0000256" key="3">
    <source>
        <dbReference type="ARBA" id="ARBA00023002"/>
    </source>
</evidence>
<evidence type="ECO:0000256" key="1">
    <source>
        <dbReference type="ARBA" id="ARBA00022630"/>
    </source>
</evidence>
<dbReference type="GO" id="GO:0016491">
    <property type="term" value="F:oxidoreductase activity"/>
    <property type="evidence" value="ECO:0007669"/>
    <property type="project" value="UniProtKB-KW"/>
</dbReference>
<keyword evidence="3" id="KW-0560">Oxidoreductase</keyword>
<dbReference type="InterPro" id="IPR051704">
    <property type="entry name" value="FAD_aromatic-hydroxylase"/>
</dbReference>
<dbReference type="PRINTS" id="PR00420">
    <property type="entry name" value="RNGMNOXGNASE"/>
</dbReference>
<evidence type="ECO:0000313" key="6">
    <source>
        <dbReference type="Proteomes" id="UP000308133"/>
    </source>
</evidence>
<dbReference type="EMBL" id="PTQR01000009">
    <property type="protein sequence ID" value="TKX26977.1"/>
    <property type="molecule type" value="Genomic_DNA"/>
</dbReference>
<evidence type="ECO:0000313" key="5">
    <source>
        <dbReference type="EMBL" id="TKX26977.1"/>
    </source>
</evidence>
<feature type="domain" description="FAD-binding" evidence="4">
    <location>
        <begin position="6"/>
        <end position="357"/>
    </location>
</feature>
<keyword evidence="2" id="KW-0274">FAD</keyword>
<evidence type="ECO:0000256" key="2">
    <source>
        <dbReference type="ARBA" id="ARBA00022827"/>
    </source>
</evidence>
<name>A0A4U7BFP6_9PEZI</name>
<protein>
    <submittedName>
        <fullName evidence="5">FAD-binding domain-containing protein 3</fullName>
    </submittedName>
</protein>
<organism evidence="5 6">
    <name type="scientific">Elsinoe australis</name>
    <dbReference type="NCBI Taxonomy" id="40998"/>
    <lineage>
        <taxon>Eukaryota</taxon>
        <taxon>Fungi</taxon>
        <taxon>Dikarya</taxon>
        <taxon>Ascomycota</taxon>
        <taxon>Pezizomycotina</taxon>
        <taxon>Dothideomycetes</taxon>
        <taxon>Dothideomycetidae</taxon>
        <taxon>Myriangiales</taxon>
        <taxon>Elsinoaceae</taxon>
        <taxon>Elsinoe</taxon>
    </lineage>
</organism>
<dbReference type="GO" id="GO:0071949">
    <property type="term" value="F:FAD binding"/>
    <property type="evidence" value="ECO:0007669"/>
    <property type="project" value="InterPro"/>
</dbReference>
<reference evidence="5 6" key="1">
    <citation type="submission" date="2018-02" db="EMBL/GenBank/DDBJ databases">
        <title>Draft genome sequences of Elsinoe sp., causing black scab on jojoba.</title>
        <authorList>
            <person name="Stodart B."/>
            <person name="Jeffress S."/>
            <person name="Ash G."/>
            <person name="Arun Chinnappa K."/>
        </authorList>
    </citation>
    <scope>NUCLEOTIDE SEQUENCE [LARGE SCALE GENOMIC DNA]</scope>
    <source>
        <strain evidence="5 6">Hillstone_2</strain>
    </source>
</reference>
<evidence type="ECO:0000259" key="4">
    <source>
        <dbReference type="Pfam" id="PF01494"/>
    </source>
</evidence>
<dbReference type="Pfam" id="PF01494">
    <property type="entry name" value="FAD_binding_3"/>
    <property type="match status" value="1"/>
</dbReference>
<gene>
    <name evidence="5" type="ORF">C1H76_0731</name>
</gene>
<dbReference type="PANTHER" id="PTHR46865">
    <property type="entry name" value="OXIDOREDUCTASE-RELATED"/>
    <property type="match status" value="1"/>
</dbReference>
<comment type="caution">
    <text evidence="5">The sequence shown here is derived from an EMBL/GenBank/DDBJ whole genome shotgun (WGS) entry which is preliminary data.</text>
</comment>
<dbReference type="Gene3D" id="3.50.50.60">
    <property type="entry name" value="FAD/NAD(P)-binding domain"/>
    <property type="match status" value="1"/>
</dbReference>
<dbReference type="AlphaFoldDB" id="A0A4U7BFP6"/>
<dbReference type="InterPro" id="IPR036188">
    <property type="entry name" value="FAD/NAD-bd_sf"/>
</dbReference>
<dbReference type="InterPro" id="IPR002938">
    <property type="entry name" value="FAD-bd"/>
</dbReference>